<keyword evidence="4 13" id="KW-0812">Transmembrane</keyword>
<keyword evidence="8" id="KW-0249">Electron transport</keyword>
<dbReference type="SMART" id="SM01117">
    <property type="entry name" value="Cyt-b5"/>
    <property type="match status" value="1"/>
</dbReference>
<dbReference type="Proteomes" id="UP000053201">
    <property type="component" value="Unassembled WGS sequence"/>
</dbReference>
<evidence type="ECO:0000256" key="5">
    <source>
        <dbReference type="ARBA" id="ARBA00022723"/>
    </source>
</evidence>
<sequence>MKNLCLKSSVNCPCKGLFNPHLYFIRKHPLYPHDKMSEVKTYDWSDISSHNTRDNLWMVIEGKVYDVTKFLDEHPGGEEVMVEQGGQDATEAFDEIGHSDDARDLLKTMYLGDLKPSAGKADKAASKVAAAGQATKDAVKQSAGGSSSIFFALVPVVVVVAFAVYKFLEKQH</sequence>
<feature type="domain" description="Cytochrome b5 heme-binding" evidence="14">
    <location>
        <begin position="39"/>
        <end position="115"/>
    </location>
</feature>
<keyword evidence="10 13" id="KW-0472">Membrane</keyword>
<evidence type="ECO:0000256" key="8">
    <source>
        <dbReference type="ARBA" id="ARBA00022982"/>
    </source>
</evidence>
<reference evidence="15 16" key="1">
    <citation type="submission" date="2009-08" db="EMBL/GenBank/DDBJ databases">
        <title>The Genome Sequence of Spizellomyces punctatus strain DAOM BR117.</title>
        <authorList>
            <consortium name="The Broad Institute Genome Sequencing Platform"/>
            <person name="Russ C."/>
            <person name="Cuomo C."/>
            <person name="Shea T."/>
            <person name="Young S.K."/>
            <person name="Zeng Q."/>
            <person name="Koehrsen M."/>
            <person name="Haas B."/>
            <person name="Borodovsky M."/>
            <person name="Guigo R."/>
            <person name="Alvarado L."/>
            <person name="Berlin A."/>
            <person name="Bochicchio J."/>
            <person name="Borenstein D."/>
            <person name="Chapman S."/>
            <person name="Chen Z."/>
            <person name="Engels R."/>
            <person name="Freedman E."/>
            <person name="Gellesch M."/>
            <person name="Goldberg J."/>
            <person name="Griggs A."/>
            <person name="Gujja S."/>
            <person name="Heiman D."/>
            <person name="Hepburn T."/>
            <person name="Howarth C."/>
            <person name="Jen D."/>
            <person name="Larson L."/>
            <person name="Lewis B."/>
            <person name="Mehta T."/>
            <person name="Park D."/>
            <person name="Pearson M."/>
            <person name="Roberts A."/>
            <person name="Saif S."/>
            <person name="Shenoy N."/>
            <person name="Sisk P."/>
            <person name="Stolte C."/>
            <person name="Sykes S."/>
            <person name="Thomson T."/>
            <person name="Walk T."/>
            <person name="White J."/>
            <person name="Yandava C."/>
            <person name="Burger G."/>
            <person name="Gray M.W."/>
            <person name="Holland P.W.H."/>
            <person name="King N."/>
            <person name="Lang F.B.F."/>
            <person name="Roger A.J."/>
            <person name="Ruiz-Trillo I."/>
            <person name="Lander E."/>
            <person name="Nusbaum C."/>
        </authorList>
    </citation>
    <scope>NUCLEOTIDE SEQUENCE [LARGE SCALE GENOMIC DNA]</scope>
    <source>
        <strain evidence="15 16">DAOM BR117</strain>
    </source>
</reference>
<keyword evidence="3 13" id="KW-0349">Heme</keyword>
<evidence type="ECO:0000256" key="10">
    <source>
        <dbReference type="ARBA" id="ARBA00023136"/>
    </source>
</evidence>
<dbReference type="OMA" id="KEFTMQD"/>
<keyword evidence="7" id="KW-0492">Microsome</keyword>
<dbReference type="PROSITE" id="PS00191">
    <property type="entry name" value="CYTOCHROME_B5_1"/>
    <property type="match status" value="1"/>
</dbReference>
<organism evidence="15 16">
    <name type="scientific">Spizellomyces punctatus (strain DAOM BR117)</name>
    <dbReference type="NCBI Taxonomy" id="645134"/>
    <lineage>
        <taxon>Eukaryota</taxon>
        <taxon>Fungi</taxon>
        <taxon>Fungi incertae sedis</taxon>
        <taxon>Chytridiomycota</taxon>
        <taxon>Chytridiomycota incertae sedis</taxon>
        <taxon>Chytridiomycetes</taxon>
        <taxon>Spizellomycetales</taxon>
        <taxon>Spizellomycetaceae</taxon>
        <taxon>Spizellomyces</taxon>
    </lineage>
</organism>
<dbReference type="FunCoup" id="A0A0L0HLG4">
    <property type="interactions" value="312"/>
</dbReference>
<dbReference type="OrthoDB" id="260519at2759"/>
<name>A0A0L0HLG4_SPIPD</name>
<dbReference type="GO" id="GO:0020037">
    <property type="term" value="F:heme binding"/>
    <property type="evidence" value="ECO:0007669"/>
    <property type="project" value="UniProtKB-UniRule"/>
</dbReference>
<dbReference type="InterPro" id="IPR018506">
    <property type="entry name" value="Cyt_B5_heme-BS"/>
</dbReference>
<evidence type="ECO:0000256" key="4">
    <source>
        <dbReference type="ARBA" id="ARBA00022692"/>
    </source>
</evidence>
<evidence type="ECO:0000256" key="7">
    <source>
        <dbReference type="ARBA" id="ARBA00022848"/>
    </source>
</evidence>
<dbReference type="PRINTS" id="PR00363">
    <property type="entry name" value="CYTOCHROMEB5"/>
</dbReference>
<dbReference type="STRING" id="645134.A0A0L0HLG4"/>
<accession>A0A0L0HLG4</accession>
<evidence type="ECO:0000256" key="3">
    <source>
        <dbReference type="ARBA" id="ARBA00022617"/>
    </source>
</evidence>
<evidence type="ECO:0000256" key="1">
    <source>
        <dbReference type="ARBA" id="ARBA00004131"/>
    </source>
</evidence>
<dbReference type="Pfam" id="PF00173">
    <property type="entry name" value="Cyt-b5"/>
    <property type="match status" value="1"/>
</dbReference>
<keyword evidence="6" id="KW-0256">Endoplasmic reticulum</keyword>
<keyword evidence="13" id="KW-1133">Transmembrane helix</keyword>
<keyword evidence="16" id="KW-1185">Reference proteome</keyword>
<comment type="subcellular location">
    <subcellularLocation>
        <location evidence="1">Endoplasmic reticulum membrane</location>
        <topology evidence="1">Single-pass membrane protein</topology>
        <orientation evidence="1">Cytoplasmic side</orientation>
    </subcellularLocation>
    <subcellularLocation>
        <location evidence="11">Microsome membrane</location>
        <topology evidence="11">Single-pass membrane protein</topology>
        <orientation evidence="11">Cytoplasmic side</orientation>
    </subcellularLocation>
</comment>
<dbReference type="SUPFAM" id="SSF55856">
    <property type="entry name" value="Cytochrome b5-like heme/steroid binding domain"/>
    <property type="match status" value="1"/>
</dbReference>
<comment type="similarity">
    <text evidence="12 13">Belongs to the cytochrome b5 family.</text>
</comment>
<feature type="transmembrane region" description="Helical" evidence="13">
    <location>
        <begin position="149"/>
        <end position="168"/>
    </location>
</feature>
<proteinExistence type="inferred from homology"/>
<dbReference type="InterPro" id="IPR001199">
    <property type="entry name" value="Cyt_B5-like_heme/steroid-bd"/>
</dbReference>
<feature type="non-terminal residue" evidence="15">
    <location>
        <position position="1"/>
    </location>
</feature>
<evidence type="ECO:0000256" key="12">
    <source>
        <dbReference type="ARBA" id="ARBA00038168"/>
    </source>
</evidence>
<evidence type="ECO:0000259" key="14">
    <source>
        <dbReference type="PROSITE" id="PS50255"/>
    </source>
</evidence>
<evidence type="ECO:0000256" key="9">
    <source>
        <dbReference type="ARBA" id="ARBA00023004"/>
    </source>
</evidence>
<dbReference type="PANTHER" id="PTHR19359:SF150">
    <property type="entry name" value="CYTOCHROME B5"/>
    <property type="match status" value="1"/>
</dbReference>
<evidence type="ECO:0000256" key="11">
    <source>
        <dbReference type="ARBA" id="ARBA00037877"/>
    </source>
</evidence>
<dbReference type="VEuPathDB" id="FungiDB:SPPG_03533"/>
<dbReference type="eggNOG" id="KOG0537">
    <property type="taxonomic scope" value="Eukaryota"/>
</dbReference>
<dbReference type="GO" id="GO:0005789">
    <property type="term" value="C:endoplasmic reticulum membrane"/>
    <property type="evidence" value="ECO:0007669"/>
    <property type="project" value="UniProtKB-SubCell"/>
</dbReference>
<keyword evidence="5 13" id="KW-0479">Metal-binding</keyword>
<evidence type="ECO:0000313" key="16">
    <source>
        <dbReference type="Proteomes" id="UP000053201"/>
    </source>
</evidence>
<evidence type="ECO:0000256" key="13">
    <source>
        <dbReference type="RuleBase" id="RU362121"/>
    </source>
</evidence>
<evidence type="ECO:0000256" key="2">
    <source>
        <dbReference type="ARBA" id="ARBA00022448"/>
    </source>
</evidence>
<keyword evidence="2" id="KW-0813">Transport</keyword>
<dbReference type="GO" id="GO:0046872">
    <property type="term" value="F:metal ion binding"/>
    <property type="evidence" value="ECO:0007669"/>
    <property type="project" value="UniProtKB-UniRule"/>
</dbReference>
<dbReference type="EMBL" id="KQ257454">
    <property type="protein sequence ID" value="KND01740.1"/>
    <property type="molecule type" value="Genomic_DNA"/>
</dbReference>
<dbReference type="PANTHER" id="PTHR19359">
    <property type="entry name" value="CYTOCHROME B5"/>
    <property type="match status" value="1"/>
</dbReference>
<evidence type="ECO:0000313" key="15">
    <source>
        <dbReference type="EMBL" id="KND01740.1"/>
    </source>
</evidence>
<dbReference type="InParanoid" id="A0A0L0HLG4"/>
<gene>
    <name evidence="15" type="ORF">SPPG_03533</name>
</gene>
<dbReference type="PROSITE" id="PS50255">
    <property type="entry name" value="CYTOCHROME_B5_2"/>
    <property type="match status" value="1"/>
</dbReference>
<protein>
    <recommendedName>
        <fullName evidence="14">Cytochrome b5 heme-binding domain-containing protein</fullName>
    </recommendedName>
</protein>
<dbReference type="Gene3D" id="3.10.120.10">
    <property type="entry name" value="Cytochrome b5-like heme/steroid binding domain"/>
    <property type="match status" value="1"/>
</dbReference>
<dbReference type="AlphaFoldDB" id="A0A0L0HLG4"/>
<keyword evidence="9 13" id="KW-0408">Iron</keyword>
<dbReference type="InterPro" id="IPR050668">
    <property type="entry name" value="Cytochrome_b5"/>
</dbReference>
<dbReference type="InterPro" id="IPR036400">
    <property type="entry name" value="Cyt_B5-like_heme/steroid_sf"/>
</dbReference>
<evidence type="ECO:0000256" key="6">
    <source>
        <dbReference type="ARBA" id="ARBA00022824"/>
    </source>
</evidence>
<dbReference type="RefSeq" id="XP_016609779.1">
    <property type="nucleotide sequence ID" value="XM_016751796.1"/>
</dbReference>
<dbReference type="GeneID" id="27687044"/>
<dbReference type="FunFam" id="3.10.120.10:FF:000002">
    <property type="entry name" value="Cytochrome b5 type B"/>
    <property type="match status" value="1"/>
</dbReference>